<gene>
    <name evidence="2" type="ORF">Pan181_15970</name>
</gene>
<proteinExistence type="predicted"/>
<dbReference type="AlphaFoldDB" id="A0A518AL01"/>
<evidence type="ECO:0000256" key="1">
    <source>
        <dbReference type="SAM" id="SignalP"/>
    </source>
</evidence>
<sequence length="160" mass="17756" precursor="true">MFATRHALLVATLFTSVAGWSVAAHAEDCCEQPTWMFQRSTYSHAPESGARVAQYERHAYVEELPDPRLVTSGYRTTRTSLRGVNGSVDNYYQVQSWGNGRGGIDAEWERFHDAWKESYLSGGYYNGSAYGGYGGYGYGGYGGYPNRSYGYGYRGGFGQP</sequence>
<feature type="chain" id="PRO_5022240257" evidence="1">
    <location>
        <begin position="27"/>
        <end position="160"/>
    </location>
</feature>
<dbReference type="Proteomes" id="UP000315750">
    <property type="component" value="Chromosome"/>
</dbReference>
<evidence type="ECO:0000313" key="2">
    <source>
        <dbReference type="EMBL" id="QDU55408.1"/>
    </source>
</evidence>
<feature type="signal peptide" evidence="1">
    <location>
        <begin position="1"/>
        <end position="26"/>
    </location>
</feature>
<accession>A0A518AL01</accession>
<dbReference type="EMBL" id="CP036278">
    <property type="protein sequence ID" value="QDU55408.1"/>
    <property type="molecule type" value="Genomic_DNA"/>
</dbReference>
<evidence type="ECO:0000313" key="3">
    <source>
        <dbReference type="Proteomes" id="UP000315750"/>
    </source>
</evidence>
<organism evidence="2 3">
    <name type="scientific">Aeoliella mucimassa</name>
    <dbReference type="NCBI Taxonomy" id="2527972"/>
    <lineage>
        <taxon>Bacteria</taxon>
        <taxon>Pseudomonadati</taxon>
        <taxon>Planctomycetota</taxon>
        <taxon>Planctomycetia</taxon>
        <taxon>Pirellulales</taxon>
        <taxon>Lacipirellulaceae</taxon>
        <taxon>Aeoliella</taxon>
    </lineage>
</organism>
<reference evidence="2 3" key="1">
    <citation type="submission" date="2019-02" db="EMBL/GenBank/DDBJ databases">
        <title>Deep-cultivation of Planctomycetes and their phenomic and genomic characterization uncovers novel biology.</title>
        <authorList>
            <person name="Wiegand S."/>
            <person name="Jogler M."/>
            <person name="Boedeker C."/>
            <person name="Pinto D."/>
            <person name="Vollmers J."/>
            <person name="Rivas-Marin E."/>
            <person name="Kohn T."/>
            <person name="Peeters S.H."/>
            <person name="Heuer A."/>
            <person name="Rast P."/>
            <person name="Oberbeckmann S."/>
            <person name="Bunk B."/>
            <person name="Jeske O."/>
            <person name="Meyerdierks A."/>
            <person name="Storesund J.E."/>
            <person name="Kallscheuer N."/>
            <person name="Luecker S."/>
            <person name="Lage O.M."/>
            <person name="Pohl T."/>
            <person name="Merkel B.J."/>
            <person name="Hornburger P."/>
            <person name="Mueller R.-W."/>
            <person name="Bruemmer F."/>
            <person name="Labrenz M."/>
            <person name="Spormann A.M."/>
            <person name="Op den Camp H."/>
            <person name="Overmann J."/>
            <person name="Amann R."/>
            <person name="Jetten M.S.M."/>
            <person name="Mascher T."/>
            <person name="Medema M.H."/>
            <person name="Devos D.P."/>
            <person name="Kaster A.-K."/>
            <person name="Ovreas L."/>
            <person name="Rohde M."/>
            <person name="Galperin M.Y."/>
            <person name="Jogler C."/>
        </authorList>
    </citation>
    <scope>NUCLEOTIDE SEQUENCE [LARGE SCALE GENOMIC DNA]</scope>
    <source>
        <strain evidence="2 3">Pan181</strain>
    </source>
</reference>
<keyword evidence="3" id="KW-1185">Reference proteome</keyword>
<protein>
    <submittedName>
        <fullName evidence="2">Uncharacterized protein</fullName>
    </submittedName>
</protein>
<name>A0A518AL01_9BACT</name>
<keyword evidence="1" id="KW-0732">Signal</keyword>
<dbReference type="KEGG" id="amuc:Pan181_15970"/>
<dbReference type="RefSeq" id="WP_197529019.1">
    <property type="nucleotide sequence ID" value="NZ_CP036278.1"/>
</dbReference>